<dbReference type="InterPro" id="IPR015424">
    <property type="entry name" value="PyrdxlP-dep_Trfase"/>
</dbReference>
<dbReference type="RefSeq" id="WP_226580737.1">
    <property type="nucleotide sequence ID" value="NZ_BLAY01000039.1"/>
</dbReference>
<dbReference type="InterPro" id="IPR015422">
    <property type="entry name" value="PyrdxlP-dep_Trfase_small"/>
</dbReference>
<evidence type="ECO:0000313" key="1">
    <source>
        <dbReference type="EMBL" id="GET38113.1"/>
    </source>
</evidence>
<dbReference type="Gene3D" id="3.90.1150.10">
    <property type="entry name" value="Aspartate Aminotransferase, domain 1"/>
    <property type="match status" value="2"/>
</dbReference>
<proteinExistence type="predicted"/>
<dbReference type="SUPFAM" id="SSF53383">
    <property type="entry name" value="PLP-dependent transferases"/>
    <property type="match status" value="2"/>
</dbReference>
<keyword evidence="2" id="KW-1185">Reference proteome</keyword>
<keyword evidence="1" id="KW-0808">Transferase</keyword>
<dbReference type="Proteomes" id="UP001050975">
    <property type="component" value="Unassembled WGS sequence"/>
</dbReference>
<evidence type="ECO:0000313" key="2">
    <source>
        <dbReference type="Proteomes" id="UP001050975"/>
    </source>
</evidence>
<reference evidence="1" key="1">
    <citation type="submission" date="2019-10" db="EMBL/GenBank/DDBJ databases">
        <title>Draft genome sequece of Microseira wollei NIES-4236.</title>
        <authorList>
            <person name="Yamaguchi H."/>
            <person name="Suzuki S."/>
            <person name="Kawachi M."/>
        </authorList>
    </citation>
    <scope>NUCLEOTIDE SEQUENCE</scope>
    <source>
        <strain evidence="1">NIES-4236</strain>
    </source>
</reference>
<keyword evidence="1" id="KW-0032">Aminotransferase</keyword>
<dbReference type="GO" id="GO:0008483">
    <property type="term" value="F:transaminase activity"/>
    <property type="evidence" value="ECO:0007669"/>
    <property type="project" value="UniProtKB-KW"/>
</dbReference>
<protein>
    <submittedName>
        <fullName evidence="1">Acetylornithine/succinyldiaminopimelate aminotransferase</fullName>
    </submittedName>
</protein>
<accession>A0AAV3X9Q6</accession>
<gene>
    <name evidence="1" type="primary">argD</name>
    <name evidence="1" type="ORF">MiSe_28670</name>
</gene>
<organism evidence="1 2">
    <name type="scientific">Microseira wollei NIES-4236</name>
    <dbReference type="NCBI Taxonomy" id="2530354"/>
    <lineage>
        <taxon>Bacteria</taxon>
        <taxon>Bacillati</taxon>
        <taxon>Cyanobacteriota</taxon>
        <taxon>Cyanophyceae</taxon>
        <taxon>Oscillatoriophycideae</taxon>
        <taxon>Aerosakkonematales</taxon>
        <taxon>Aerosakkonemataceae</taxon>
        <taxon>Microseira</taxon>
    </lineage>
</organism>
<name>A0AAV3X9Q6_9CYAN</name>
<dbReference type="AlphaFoldDB" id="A0AAV3X9Q6"/>
<comment type="caution">
    <text evidence="1">The sequence shown here is derived from an EMBL/GenBank/DDBJ whole genome shotgun (WGS) entry which is preliminary data.</text>
</comment>
<dbReference type="EMBL" id="BLAY01000039">
    <property type="protein sequence ID" value="GET38113.1"/>
    <property type="molecule type" value="Genomic_DNA"/>
</dbReference>
<sequence>MLNINTELISEASTEMLLGKGVDSQAVRSGDNLKTLPKASVEELRKIDRECLSWGDTVHYQENPIFVSSCQGGLVFDNDANTYIDTGMWHSSCNFGYRNPEIESERHRFVYSVDGLGLLLNMVFADERGVPYRNSAQLAAAIAQDNDFTWLGKTWRMILQTGGYDLNVLKFAPYLDISYEEIDRTIGVLDQVLQKLGRMLSTESVPEGGVN</sequence>